<dbReference type="AlphaFoldDB" id="A0A834WS78"/>
<evidence type="ECO:0000256" key="1">
    <source>
        <dbReference type="SAM" id="MobiDB-lite"/>
    </source>
</evidence>
<comment type="caution">
    <text evidence="2">The sequence shown here is derived from an EMBL/GenBank/DDBJ whole genome shotgun (WGS) entry which is preliminary data.</text>
</comment>
<proteinExistence type="predicted"/>
<feature type="region of interest" description="Disordered" evidence="1">
    <location>
        <begin position="82"/>
        <end position="128"/>
    </location>
</feature>
<evidence type="ECO:0000313" key="3">
    <source>
        <dbReference type="Proteomes" id="UP000634136"/>
    </source>
</evidence>
<keyword evidence="3" id="KW-1185">Reference proteome</keyword>
<dbReference type="EMBL" id="JAAIUW010000006">
    <property type="protein sequence ID" value="KAF7828889.1"/>
    <property type="molecule type" value="Genomic_DNA"/>
</dbReference>
<evidence type="ECO:0000313" key="2">
    <source>
        <dbReference type="EMBL" id="KAF7828889.1"/>
    </source>
</evidence>
<name>A0A834WS78_9FABA</name>
<protein>
    <submittedName>
        <fullName evidence="2">Uncharacterized protein</fullName>
    </submittedName>
</protein>
<sequence length="210" mass="22930">MANDSSRRNLICLAMNASIVRWNSSLLSLSCGYENSRRFSPEFPLSPLRICGFLQELSIEFRLHIVAVVGVLSDYSAGIGDKSGDDGVGNDENEVRASDEGGETAEVVAGDLDGEREASEDPIEEKQRGAEFKNTKCFGNAVKEAFPELGVEFNMGSGKVLGAVIEQKIYLVVVVLDLLRLLDRLPLVSSSTHVVVVVPELTTTVNRRRR</sequence>
<gene>
    <name evidence="2" type="ORF">G2W53_020053</name>
</gene>
<dbReference type="Proteomes" id="UP000634136">
    <property type="component" value="Unassembled WGS sequence"/>
</dbReference>
<organism evidence="2 3">
    <name type="scientific">Senna tora</name>
    <dbReference type="NCBI Taxonomy" id="362788"/>
    <lineage>
        <taxon>Eukaryota</taxon>
        <taxon>Viridiplantae</taxon>
        <taxon>Streptophyta</taxon>
        <taxon>Embryophyta</taxon>
        <taxon>Tracheophyta</taxon>
        <taxon>Spermatophyta</taxon>
        <taxon>Magnoliopsida</taxon>
        <taxon>eudicotyledons</taxon>
        <taxon>Gunneridae</taxon>
        <taxon>Pentapetalae</taxon>
        <taxon>rosids</taxon>
        <taxon>fabids</taxon>
        <taxon>Fabales</taxon>
        <taxon>Fabaceae</taxon>
        <taxon>Caesalpinioideae</taxon>
        <taxon>Cassia clade</taxon>
        <taxon>Senna</taxon>
    </lineage>
</organism>
<feature type="compositionally biased region" description="Basic and acidic residues" evidence="1">
    <location>
        <begin position="113"/>
        <end position="128"/>
    </location>
</feature>
<accession>A0A834WS78</accession>
<reference evidence="2" key="1">
    <citation type="submission" date="2020-09" db="EMBL/GenBank/DDBJ databases">
        <title>Genome-Enabled Discovery of Anthraquinone Biosynthesis in Senna tora.</title>
        <authorList>
            <person name="Kang S.-H."/>
            <person name="Pandey R.P."/>
            <person name="Lee C.-M."/>
            <person name="Sim J.-S."/>
            <person name="Jeong J.-T."/>
            <person name="Choi B.-S."/>
            <person name="Jung M."/>
            <person name="Ginzburg D."/>
            <person name="Zhao K."/>
            <person name="Won S.Y."/>
            <person name="Oh T.-J."/>
            <person name="Yu Y."/>
            <person name="Kim N.-H."/>
            <person name="Lee O.R."/>
            <person name="Lee T.-H."/>
            <person name="Bashyal P."/>
            <person name="Kim T.-S."/>
            <person name="Lee W.-H."/>
            <person name="Kawkins C."/>
            <person name="Kim C.-K."/>
            <person name="Kim J.S."/>
            <person name="Ahn B.O."/>
            <person name="Rhee S.Y."/>
            <person name="Sohng J.K."/>
        </authorList>
    </citation>
    <scope>NUCLEOTIDE SEQUENCE</scope>
    <source>
        <tissue evidence="2">Leaf</tissue>
    </source>
</reference>